<evidence type="ECO:0000256" key="2">
    <source>
        <dbReference type="SAM" id="SignalP"/>
    </source>
</evidence>
<feature type="domain" description="PA" evidence="3">
    <location>
        <begin position="150"/>
        <end position="238"/>
    </location>
</feature>
<dbReference type="PROSITE" id="PS51318">
    <property type="entry name" value="TAT"/>
    <property type="match status" value="1"/>
</dbReference>
<dbReference type="Proteomes" id="UP001589613">
    <property type="component" value="Unassembled WGS sequence"/>
</dbReference>
<feature type="chain" id="PRO_5046790622" evidence="2">
    <location>
        <begin position="42"/>
        <end position="525"/>
    </location>
</feature>
<feature type="compositionally biased region" description="Acidic residues" evidence="1">
    <location>
        <begin position="513"/>
        <end position="525"/>
    </location>
</feature>
<evidence type="ECO:0000259" key="4">
    <source>
        <dbReference type="Pfam" id="PF04389"/>
    </source>
</evidence>
<gene>
    <name evidence="5" type="ORF">ACFFN0_03320</name>
</gene>
<dbReference type="PANTHER" id="PTHR12147">
    <property type="entry name" value="METALLOPEPTIDASE M28 FAMILY MEMBER"/>
    <property type="match status" value="1"/>
</dbReference>
<dbReference type="Gene3D" id="3.50.30.30">
    <property type="match status" value="1"/>
</dbReference>
<proteinExistence type="predicted"/>
<dbReference type="PANTHER" id="PTHR12147:SF26">
    <property type="entry name" value="PEPTIDASE M28 DOMAIN-CONTAINING PROTEIN"/>
    <property type="match status" value="1"/>
</dbReference>
<dbReference type="InterPro" id="IPR003137">
    <property type="entry name" value="PA_domain"/>
</dbReference>
<dbReference type="EMBL" id="JBHMAX010000007">
    <property type="protein sequence ID" value="MFB9731069.1"/>
    <property type="molecule type" value="Genomic_DNA"/>
</dbReference>
<dbReference type="Gene3D" id="3.40.630.10">
    <property type="entry name" value="Zn peptidases"/>
    <property type="match status" value="1"/>
</dbReference>
<protein>
    <submittedName>
        <fullName evidence="5">M28 family peptidase</fullName>
    </submittedName>
</protein>
<name>A0ABV5UZW1_9MICO</name>
<dbReference type="InterPro" id="IPR046450">
    <property type="entry name" value="PA_dom_sf"/>
</dbReference>
<evidence type="ECO:0000313" key="6">
    <source>
        <dbReference type="Proteomes" id="UP001589613"/>
    </source>
</evidence>
<dbReference type="Pfam" id="PF02225">
    <property type="entry name" value="PA"/>
    <property type="match status" value="1"/>
</dbReference>
<dbReference type="InterPro" id="IPR006311">
    <property type="entry name" value="TAT_signal"/>
</dbReference>
<feature type="region of interest" description="Disordered" evidence="1">
    <location>
        <begin position="488"/>
        <end position="525"/>
    </location>
</feature>
<evidence type="ECO:0000313" key="5">
    <source>
        <dbReference type="EMBL" id="MFB9731069.1"/>
    </source>
</evidence>
<dbReference type="InterPro" id="IPR007484">
    <property type="entry name" value="Peptidase_M28"/>
</dbReference>
<evidence type="ECO:0000256" key="1">
    <source>
        <dbReference type="SAM" id="MobiDB-lite"/>
    </source>
</evidence>
<keyword evidence="2" id="KW-0732">Signal</keyword>
<comment type="caution">
    <text evidence="5">The sequence shown here is derived from an EMBL/GenBank/DDBJ whole genome shotgun (WGS) entry which is preliminary data.</text>
</comment>
<dbReference type="SUPFAM" id="SSF52025">
    <property type="entry name" value="PA domain"/>
    <property type="match status" value="1"/>
</dbReference>
<dbReference type="RefSeq" id="WP_337678382.1">
    <property type="nucleotide sequence ID" value="NZ_JBHMAX010000007.1"/>
</dbReference>
<feature type="domain" description="Peptidase M28" evidence="4">
    <location>
        <begin position="265"/>
        <end position="482"/>
    </location>
</feature>
<accession>A0ABV5UZW1</accession>
<dbReference type="SUPFAM" id="SSF53187">
    <property type="entry name" value="Zn-dependent exopeptidases"/>
    <property type="match status" value="1"/>
</dbReference>
<organism evidence="5 6">
    <name type="scientific">Ornithinimicrobium kibberense</name>
    <dbReference type="NCBI Taxonomy" id="282060"/>
    <lineage>
        <taxon>Bacteria</taxon>
        <taxon>Bacillati</taxon>
        <taxon>Actinomycetota</taxon>
        <taxon>Actinomycetes</taxon>
        <taxon>Micrococcales</taxon>
        <taxon>Ornithinimicrobiaceae</taxon>
        <taxon>Ornithinimicrobium</taxon>
    </lineage>
</organism>
<evidence type="ECO:0000259" key="3">
    <source>
        <dbReference type="Pfam" id="PF02225"/>
    </source>
</evidence>
<keyword evidence="6" id="KW-1185">Reference proteome</keyword>
<dbReference type="Pfam" id="PF04389">
    <property type="entry name" value="Peptidase_M28"/>
    <property type="match status" value="1"/>
</dbReference>
<sequence length="525" mass="54466">MSTREIDDRAARPGRRTTRRTLAVTATAAVALAGMGGPALAKGPGGESNGNPNTSKKITQAVDVDNVWAHLEEFQRIADDNGGNRAAGTEGYEASAEYVEQVLQEAGYETERHPFSYPRTRTVAESLTVEGESLGVRVMSYSPATPDGGVTGTLAAPAVDPEGCDAAAYGEGADLTGQIAIVSRGSCAFAAKSLVAAAVGAEAVLVYNNVPGMVNGTLGEPDPGYVPAGGMTQADGQAVLARMAEGPVEATVQLETVDEVVSTFNVLAETSQGRDDNVVMLGAHLDGAQEGAGINDNATGSAAILETAVQLATVNKLNNTVRFAWWGGEEDGLQGSDAWVADQSDDELADIATYLNFDMVGSPNYIIGVYDADESTYAAPVEVPDGSIETEDVFTDYFDSIGQPWVDTMFSGRSDYQPFIAAGIPASGLFTGADGTKTEEEVEMFGGTAGITYDPNYHTPADDLSNVNPEALDIMGDAIAHATLSLAQDTSEVNGKRSAGKSGKPHPQGDLPTADEGDEGDEDAA</sequence>
<dbReference type="InterPro" id="IPR045175">
    <property type="entry name" value="M28_fam"/>
</dbReference>
<feature type="signal peptide" evidence="2">
    <location>
        <begin position="1"/>
        <end position="41"/>
    </location>
</feature>
<reference evidence="5 6" key="1">
    <citation type="submission" date="2024-09" db="EMBL/GenBank/DDBJ databases">
        <authorList>
            <person name="Sun Q."/>
            <person name="Mori K."/>
        </authorList>
    </citation>
    <scope>NUCLEOTIDE SEQUENCE [LARGE SCALE GENOMIC DNA]</scope>
    <source>
        <strain evidence="5 6">JCM 12763</strain>
    </source>
</reference>